<proteinExistence type="predicted"/>
<dbReference type="InterPro" id="IPR036514">
    <property type="entry name" value="SGNH_hydro_sf"/>
</dbReference>
<dbReference type="InterPro" id="IPR013830">
    <property type="entry name" value="SGNH_hydro"/>
</dbReference>
<keyword evidence="3" id="KW-0378">Hydrolase</keyword>
<reference evidence="4" key="2">
    <citation type="submission" date="2023-07" db="EMBL/GenBank/DDBJ databases">
        <authorList>
            <person name="Jung D.-H."/>
        </authorList>
    </citation>
    <scope>NUCLEOTIDE SEQUENCE [LARGE SCALE GENOMIC DNA]</scope>
    <source>
        <strain evidence="4">JA-25</strain>
    </source>
</reference>
<dbReference type="GO" id="GO:0016787">
    <property type="term" value="F:hydrolase activity"/>
    <property type="evidence" value="ECO:0007669"/>
    <property type="project" value="UniProtKB-KW"/>
</dbReference>
<dbReference type="RefSeq" id="WP_166691857.1">
    <property type="nucleotide sequence ID" value="NZ_WAEL01000003.1"/>
</dbReference>
<dbReference type="PROSITE" id="PS01098">
    <property type="entry name" value="LIPASE_GDSL_SER"/>
    <property type="match status" value="1"/>
</dbReference>
<feature type="chain" id="PRO_5047071977" evidence="1">
    <location>
        <begin position="19"/>
        <end position="220"/>
    </location>
</feature>
<organism evidence="3 4">
    <name type="scientific">Fibrivirga algicola</name>
    <dbReference type="NCBI Taxonomy" id="2950420"/>
    <lineage>
        <taxon>Bacteria</taxon>
        <taxon>Pseudomonadati</taxon>
        <taxon>Bacteroidota</taxon>
        <taxon>Cytophagia</taxon>
        <taxon>Cytophagales</taxon>
        <taxon>Spirosomataceae</taxon>
        <taxon>Fibrivirga</taxon>
    </lineage>
</organism>
<dbReference type="SUPFAM" id="SSF52266">
    <property type="entry name" value="SGNH hydrolase"/>
    <property type="match status" value="1"/>
</dbReference>
<keyword evidence="4" id="KW-1185">Reference proteome</keyword>
<dbReference type="EMBL" id="WAEL01000003">
    <property type="protein sequence ID" value="NID10612.1"/>
    <property type="molecule type" value="Genomic_DNA"/>
</dbReference>
<reference evidence="4" key="1">
    <citation type="submission" date="2019-09" db="EMBL/GenBank/DDBJ databases">
        <authorList>
            <person name="Jung D.-H."/>
        </authorList>
    </citation>
    <scope>NUCLEOTIDE SEQUENCE [LARGE SCALE GENOMIC DNA]</scope>
    <source>
        <strain evidence="4">JA-25</strain>
    </source>
</reference>
<gene>
    <name evidence="3" type="ORF">F7231_10565</name>
</gene>
<dbReference type="InterPro" id="IPR008265">
    <property type="entry name" value="Lipase_GDSL_AS"/>
</dbReference>
<sequence length="220" mass="24284">MKSIFLLLPLLLAFTAPTKPTRVVFFGDSITEAGAKPGGYITKIQDLLTKQNRAADYELIGKGIGGNKVYDLYLRMEDDVLALKPDVVVIYIGVNDVWHKSTSGTGTDAPKFVKFYEAMIRKIQAGGSKVILCTPACIGERTDNSNEQDGDLNAYSNLIRTIATQQNLPLIDLRKAFLDYNLKNNAGNKERGILTTDRVHLNETGNQFVAEQMLAALEKK</sequence>
<feature type="domain" description="SGNH hydrolase-type esterase" evidence="2">
    <location>
        <begin position="25"/>
        <end position="207"/>
    </location>
</feature>
<evidence type="ECO:0000259" key="2">
    <source>
        <dbReference type="Pfam" id="PF13472"/>
    </source>
</evidence>
<dbReference type="CDD" id="cd01834">
    <property type="entry name" value="SGNH_hydrolase_like_2"/>
    <property type="match status" value="1"/>
</dbReference>
<feature type="signal peptide" evidence="1">
    <location>
        <begin position="1"/>
        <end position="18"/>
    </location>
</feature>
<dbReference type="Pfam" id="PF13472">
    <property type="entry name" value="Lipase_GDSL_2"/>
    <property type="match status" value="1"/>
</dbReference>
<dbReference type="InterPro" id="IPR051532">
    <property type="entry name" value="Ester_Hydrolysis_Enzymes"/>
</dbReference>
<evidence type="ECO:0000313" key="4">
    <source>
        <dbReference type="Proteomes" id="UP000606008"/>
    </source>
</evidence>
<dbReference type="PANTHER" id="PTHR30383">
    <property type="entry name" value="THIOESTERASE 1/PROTEASE 1/LYSOPHOSPHOLIPASE L1"/>
    <property type="match status" value="1"/>
</dbReference>
<dbReference type="PANTHER" id="PTHR30383:SF5">
    <property type="entry name" value="SGNH HYDROLASE-TYPE ESTERASE DOMAIN-CONTAINING PROTEIN"/>
    <property type="match status" value="1"/>
</dbReference>
<comment type="caution">
    <text evidence="3">The sequence shown here is derived from an EMBL/GenBank/DDBJ whole genome shotgun (WGS) entry which is preliminary data.</text>
</comment>
<accession>A0ABX0QHR7</accession>
<dbReference type="Gene3D" id="3.40.50.1110">
    <property type="entry name" value="SGNH hydrolase"/>
    <property type="match status" value="1"/>
</dbReference>
<evidence type="ECO:0000256" key="1">
    <source>
        <dbReference type="SAM" id="SignalP"/>
    </source>
</evidence>
<protein>
    <submittedName>
        <fullName evidence="3">SGNH/GDSL hydrolase family protein</fullName>
    </submittedName>
</protein>
<evidence type="ECO:0000313" key="3">
    <source>
        <dbReference type="EMBL" id="NID10612.1"/>
    </source>
</evidence>
<name>A0ABX0QHR7_9BACT</name>
<keyword evidence="1" id="KW-0732">Signal</keyword>
<dbReference type="Proteomes" id="UP000606008">
    <property type="component" value="Unassembled WGS sequence"/>
</dbReference>